<keyword evidence="5" id="KW-0732">Signal</keyword>
<dbReference type="InterPro" id="IPR016197">
    <property type="entry name" value="Chromo-like_dom_sf"/>
</dbReference>
<evidence type="ECO:0000313" key="7">
    <source>
        <dbReference type="EMBL" id="KRX41680.1"/>
    </source>
</evidence>
<dbReference type="GO" id="GO:0005634">
    <property type="term" value="C:nucleus"/>
    <property type="evidence" value="ECO:0007669"/>
    <property type="project" value="UniProtKB-SubCell"/>
</dbReference>
<dbReference type="Gene3D" id="2.40.50.40">
    <property type="match status" value="2"/>
</dbReference>
<feature type="compositionally biased region" description="Basic residues" evidence="4">
    <location>
        <begin position="260"/>
        <end position="271"/>
    </location>
</feature>
<feature type="coiled-coil region" evidence="3">
    <location>
        <begin position="79"/>
        <end position="106"/>
    </location>
</feature>
<feature type="domain" description="Chromo" evidence="6">
    <location>
        <begin position="41"/>
        <end position="101"/>
    </location>
</feature>
<keyword evidence="8" id="KW-1185">Reference proteome</keyword>
<dbReference type="STRING" id="144512.A0A0V0TRZ8"/>
<evidence type="ECO:0000256" key="5">
    <source>
        <dbReference type="SAM" id="SignalP"/>
    </source>
</evidence>
<evidence type="ECO:0000256" key="4">
    <source>
        <dbReference type="SAM" id="MobiDB-lite"/>
    </source>
</evidence>
<dbReference type="InterPro" id="IPR000953">
    <property type="entry name" value="Chromo/chromo_shadow_dom"/>
</dbReference>
<dbReference type="PANTHER" id="PTHR22812">
    <property type="entry name" value="CHROMOBOX PROTEIN"/>
    <property type="match status" value="1"/>
</dbReference>
<dbReference type="InterPro" id="IPR051219">
    <property type="entry name" value="Heterochromatin_chromo-domain"/>
</dbReference>
<feature type="compositionally biased region" description="Acidic residues" evidence="4">
    <location>
        <begin position="275"/>
        <end position="286"/>
    </location>
</feature>
<name>A0A0V0TRZ8_9BILA</name>
<comment type="caution">
    <text evidence="7">The sequence shown here is derived from an EMBL/GenBank/DDBJ whole genome shotgun (WGS) entry which is preliminary data.</text>
</comment>
<feature type="domain" description="Chromo" evidence="6">
    <location>
        <begin position="151"/>
        <end position="200"/>
    </location>
</feature>
<evidence type="ECO:0000313" key="8">
    <source>
        <dbReference type="Proteomes" id="UP000055048"/>
    </source>
</evidence>
<feature type="signal peptide" evidence="5">
    <location>
        <begin position="1"/>
        <end position="18"/>
    </location>
</feature>
<dbReference type="PROSITE" id="PS50013">
    <property type="entry name" value="CHROMO_2"/>
    <property type="match status" value="2"/>
</dbReference>
<evidence type="ECO:0000256" key="1">
    <source>
        <dbReference type="ARBA" id="ARBA00004123"/>
    </source>
</evidence>
<evidence type="ECO:0000259" key="6">
    <source>
        <dbReference type="PROSITE" id="PS50013"/>
    </source>
</evidence>
<proteinExistence type="predicted"/>
<dbReference type="CDD" id="cd00024">
    <property type="entry name" value="CD_CSD"/>
    <property type="match status" value="2"/>
</dbReference>
<feature type="chain" id="PRO_5006869550" evidence="5">
    <location>
        <begin position="19"/>
        <end position="298"/>
    </location>
</feature>
<organism evidence="7 8">
    <name type="scientific">Trichinella murrelli</name>
    <dbReference type="NCBI Taxonomy" id="144512"/>
    <lineage>
        <taxon>Eukaryota</taxon>
        <taxon>Metazoa</taxon>
        <taxon>Ecdysozoa</taxon>
        <taxon>Nematoda</taxon>
        <taxon>Enoplea</taxon>
        <taxon>Dorylaimia</taxon>
        <taxon>Trichinellida</taxon>
        <taxon>Trichinellidae</taxon>
        <taxon>Trichinella</taxon>
    </lineage>
</organism>
<dbReference type="EMBL" id="JYDJ01000164">
    <property type="protein sequence ID" value="KRX41680.1"/>
    <property type="molecule type" value="Genomic_DNA"/>
</dbReference>
<keyword evidence="3" id="KW-0175">Coiled coil</keyword>
<dbReference type="OrthoDB" id="433924at2759"/>
<dbReference type="Pfam" id="PF00385">
    <property type="entry name" value="Chromo"/>
    <property type="match status" value="2"/>
</dbReference>
<dbReference type="Proteomes" id="UP000055048">
    <property type="component" value="Unassembled WGS sequence"/>
</dbReference>
<protein>
    <submittedName>
        <fullName evidence="7">Chromo domain protein LHP1</fullName>
    </submittedName>
</protein>
<accession>A0A0V0TRZ8</accession>
<feature type="region of interest" description="Disordered" evidence="4">
    <location>
        <begin position="213"/>
        <end position="298"/>
    </location>
</feature>
<dbReference type="InterPro" id="IPR023780">
    <property type="entry name" value="Chromo_domain"/>
</dbReference>
<dbReference type="SMART" id="SM00298">
    <property type="entry name" value="CHROMO"/>
    <property type="match status" value="2"/>
</dbReference>
<gene>
    <name evidence="7" type="primary">LHP1</name>
    <name evidence="7" type="ORF">T05_4352</name>
</gene>
<sequence>MSRVLSFSFELLVNLVQILRISTVKDWTNIFNEGKNCSMEMEVESIIGKRTVENGNVEYRVKWRGYSEAESTWELQSNLESYSGMIEAFEEAFNATENESNSNEENSTEMNNCCSRQEEHRANLTEQLIHMSLLKSENFSAVNTKECNQPRQVQRILDKRLALDGQLEYRVVWKDANIFGGTWERAENLENAEELIKQFEIESDRARIVHRQADVVPRRRGRPSKPSTNSSGTIAGDMIARPKPFSPDIDHKFTIQVRTPSKRGRKPKNRLLHLDDDDDDFDEEIEEKPKRGRRRGRR</sequence>
<dbReference type="AlphaFoldDB" id="A0A0V0TRZ8"/>
<evidence type="ECO:0000256" key="3">
    <source>
        <dbReference type="SAM" id="Coils"/>
    </source>
</evidence>
<evidence type="ECO:0000256" key="2">
    <source>
        <dbReference type="ARBA" id="ARBA00023242"/>
    </source>
</evidence>
<reference evidence="7 8" key="1">
    <citation type="submission" date="2015-01" db="EMBL/GenBank/DDBJ databases">
        <title>Evolution of Trichinella species and genotypes.</title>
        <authorList>
            <person name="Korhonen P.K."/>
            <person name="Edoardo P."/>
            <person name="Giuseppe L.R."/>
            <person name="Gasser R.B."/>
        </authorList>
    </citation>
    <scope>NUCLEOTIDE SEQUENCE [LARGE SCALE GENOMIC DNA]</scope>
    <source>
        <strain evidence="7">ISS417</strain>
    </source>
</reference>
<keyword evidence="2" id="KW-0539">Nucleus</keyword>
<dbReference type="SUPFAM" id="SSF54160">
    <property type="entry name" value="Chromo domain-like"/>
    <property type="match status" value="2"/>
</dbReference>
<comment type="subcellular location">
    <subcellularLocation>
        <location evidence="1">Nucleus</location>
    </subcellularLocation>
</comment>